<sequence length="162" mass="16721">MNPSNVGHGCLAEAQTRCTSRLSSPALQRTAGGPPATSAQPARSRPCLSVAPSDLSLISARTLSAILRDEQLGEERARKQNNRTLKNRLRSYIQHHRIPDPPTVPQAAGLPPSSGESGCAVGSLRVTPTAPPVDDASSFVSSAAGRAGCPSAPPLPAQPAFA</sequence>
<evidence type="ECO:0000313" key="3">
    <source>
        <dbReference type="Proteomes" id="UP000366872"/>
    </source>
</evidence>
<evidence type="ECO:0000313" key="2">
    <source>
        <dbReference type="EMBL" id="VGO14634.1"/>
    </source>
</evidence>
<dbReference type="Proteomes" id="UP000366872">
    <property type="component" value="Unassembled WGS sequence"/>
</dbReference>
<accession>A0A6C2U552</accession>
<dbReference type="EMBL" id="CAAHFG010000002">
    <property type="protein sequence ID" value="VGO14634.1"/>
    <property type="molecule type" value="Genomic_DNA"/>
</dbReference>
<feature type="compositionally biased region" description="Low complexity" evidence="1">
    <location>
        <begin position="133"/>
        <end position="144"/>
    </location>
</feature>
<feature type="region of interest" description="Disordered" evidence="1">
    <location>
        <begin position="21"/>
        <end position="47"/>
    </location>
</feature>
<organism evidence="2 3">
    <name type="scientific">Pontiella desulfatans</name>
    <dbReference type="NCBI Taxonomy" id="2750659"/>
    <lineage>
        <taxon>Bacteria</taxon>
        <taxon>Pseudomonadati</taxon>
        <taxon>Kiritimatiellota</taxon>
        <taxon>Kiritimatiellia</taxon>
        <taxon>Kiritimatiellales</taxon>
        <taxon>Pontiellaceae</taxon>
        <taxon>Pontiella</taxon>
    </lineage>
</organism>
<feature type="compositionally biased region" description="Pro residues" evidence="1">
    <location>
        <begin position="151"/>
        <end position="162"/>
    </location>
</feature>
<evidence type="ECO:0000256" key="1">
    <source>
        <dbReference type="SAM" id="MobiDB-lite"/>
    </source>
</evidence>
<keyword evidence="3" id="KW-1185">Reference proteome</keyword>
<gene>
    <name evidence="2" type="ORF">PDESU_03199</name>
</gene>
<dbReference type="AlphaFoldDB" id="A0A6C2U552"/>
<name>A0A6C2U552_PONDE</name>
<proteinExistence type="predicted"/>
<feature type="region of interest" description="Disordered" evidence="1">
    <location>
        <begin position="96"/>
        <end position="162"/>
    </location>
</feature>
<reference evidence="2 3" key="1">
    <citation type="submission" date="2019-04" db="EMBL/GenBank/DDBJ databases">
        <authorList>
            <person name="Van Vliet M D."/>
        </authorList>
    </citation>
    <scope>NUCLEOTIDE SEQUENCE [LARGE SCALE GENOMIC DNA]</scope>
    <source>
        <strain evidence="2 3">F1</strain>
    </source>
</reference>
<protein>
    <submittedName>
        <fullName evidence="2">Uncharacterized protein</fullName>
    </submittedName>
</protein>